<keyword evidence="4" id="KW-1185">Reference proteome</keyword>
<reference evidence="3" key="1">
    <citation type="submission" date="2023-01" db="EMBL/GenBank/DDBJ databases">
        <authorList>
            <person name="Van Ghelder C."/>
            <person name="Rancurel C."/>
        </authorList>
    </citation>
    <scope>NUCLEOTIDE SEQUENCE</scope>
    <source>
        <strain evidence="3">CNCM I-4278</strain>
    </source>
</reference>
<evidence type="ECO:0000313" key="4">
    <source>
        <dbReference type="Proteomes" id="UP001152607"/>
    </source>
</evidence>
<evidence type="ECO:0000313" key="3">
    <source>
        <dbReference type="EMBL" id="CAI6334687.1"/>
    </source>
</evidence>
<dbReference type="InterPro" id="IPR057912">
    <property type="entry name" value="OB_CYT4_C"/>
</dbReference>
<feature type="compositionally biased region" description="Polar residues" evidence="1">
    <location>
        <begin position="108"/>
        <end position="126"/>
    </location>
</feature>
<dbReference type="InterPro" id="IPR001900">
    <property type="entry name" value="RNase_II/R"/>
</dbReference>
<dbReference type="GO" id="GO:0003723">
    <property type="term" value="F:RNA binding"/>
    <property type="evidence" value="ECO:0007669"/>
    <property type="project" value="InterPro"/>
</dbReference>
<evidence type="ECO:0000259" key="2">
    <source>
        <dbReference type="SMART" id="SM00955"/>
    </source>
</evidence>
<feature type="region of interest" description="Disordered" evidence="1">
    <location>
        <begin position="108"/>
        <end position="142"/>
    </location>
</feature>
<dbReference type="Pfam" id="PF23216">
    <property type="entry name" value="WHD_CYT4"/>
    <property type="match status" value="1"/>
</dbReference>
<dbReference type="GO" id="GO:0006402">
    <property type="term" value="P:mRNA catabolic process"/>
    <property type="evidence" value="ECO:0007669"/>
    <property type="project" value="TreeGrafter"/>
</dbReference>
<dbReference type="GO" id="GO:0000175">
    <property type="term" value="F:3'-5'-RNA exonuclease activity"/>
    <property type="evidence" value="ECO:0007669"/>
    <property type="project" value="TreeGrafter"/>
</dbReference>
<dbReference type="Proteomes" id="UP001152607">
    <property type="component" value="Unassembled WGS sequence"/>
</dbReference>
<dbReference type="InterPro" id="IPR056625">
    <property type="entry name" value="SH3_CYT4"/>
</dbReference>
<comment type="caution">
    <text evidence="3">The sequence shown here is derived from an EMBL/GenBank/DDBJ whole genome shotgun (WGS) entry which is preliminary data.</text>
</comment>
<sequence>MIRWRSTSAYSACRRCQWSLNNHVRLRLDYHSSQRDVSPPKVTRRTRHATRAQPQSELVPKSSPDTFDPSLIGSSTTQLPIRDHLRRWDIENGGPDEAVLDVFENHPASENTGISNEMSQKLSSAKASDEPSDQSTTRDQEQDYSDVLTITLFLNPGDVVELAQSGREPVLAVFVKRLDHLCQFYTANGRWVHDLLSHISHVIPAGVDPDMLTPIIPYLPTKQLDPTMKPVDAIQIPPEVGAPVRAALHRLQDQSDAMYRENALILDKAYSTLAYPDRSRKMTAQQIAQALLGKNNSDWIPSARAVLAVRKALAHDHFRTPPDRTHSRMTQLYTFRPKNDVNEIEKVLEWVREYKEHQTPTSIRESHTKITATKGAQNISSFIAKARRLISTSRKYRDPHLGYIGPSNNASQSSVVSAHPTITWGEEFTETDKMIIKMLNAWVLNLAFNQMAEYHSACSSILNAVDKYSPQQMQTVASDAEIVMDGSTGHLFLQEIGVTSPHINRKLYEEHVGMPMSGVSHNVQLLEAKSELALRNPNFVDSMADFRENWSSMPIWCIDDADAKEIDDGISIEKVEGKDPGYWIHVHVANPTAFFTKTHVLSGLAAHRVQSVYTPSVNFPMLPSWLPQDYFSLQNNRPTIIFSCRIDMSGNILDKKVQHGIVRNVKSITYRELSEYLGESDLFAAENPFHLLVGGKLPGKSRRPLPPRSDQELENIRDLYSAAKVLWTARVAAGAFALDRSAERSNQIQVFQTPQTPGLAELPPSMDKARFLHGDPIINVTADLTGAKLASSITSRQIVEEMMVLACSVAGSWCGDRGIPCYYRGTIEQSAPGPVATMEQIQRQLIYPQVEELGYISPPAFRLLYEQIGRSIAHHAPMKHNALAVEAYTKVTSPLRRFTDMMGHWQIEAAIRWEARTGRKLDSSVTNNPSDSPLPFSRRQVQDSFYTVLPRETSIRNVQRSSGHLWSLQAFMRALHFGEAALPETLKVWVSFKTVGVTHGVIPGLDIGVVLLPKDADAVQTGDQWECKIVTANAYERRLAFEPVRLLYRQPQLNIDSV</sequence>
<dbReference type="PANTHER" id="PTHR23355:SF65">
    <property type="entry name" value="EXORIBONUCLEASE CYT-4, PUTATIVE (AFU_ORTHOLOGUE AFUA_7G01550)-RELATED"/>
    <property type="match status" value="1"/>
</dbReference>
<proteinExistence type="predicted"/>
<accession>A0A9W4XVL1</accession>
<dbReference type="OrthoDB" id="2285229at2759"/>
<dbReference type="PANTHER" id="PTHR23355">
    <property type="entry name" value="RIBONUCLEASE"/>
    <property type="match status" value="1"/>
</dbReference>
<dbReference type="EMBL" id="CAOQHR010000005">
    <property type="protein sequence ID" value="CAI6334687.1"/>
    <property type="molecule type" value="Genomic_DNA"/>
</dbReference>
<dbReference type="AlphaFoldDB" id="A0A9W4XVL1"/>
<gene>
    <name evidence="3" type="ORF">PDIGIT_LOCUS7752</name>
</gene>
<dbReference type="SMART" id="SM00955">
    <property type="entry name" value="RNB"/>
    <property type="match status" value="1"/>
</dbReference>
<dbReference type="Pfam" id="PF23214">
    <property type="entry name" value="SH3_CYT4"/>
    <property type="match status" value="1"/>
</dbReference>
<evidence type="ECO:0000256" key="1">
    <source>
        <dbReference type="SAM" id="MobiDB-lite"/>
    </source>
</evidence>
<dbReference type="Pfam" id="PF00773">
    <property type="entry name" value="RNB"/>
    <property type="match status" value="1"/>
</dbReference>
<feature type="domain" description="RNB" evidence="2">
    <location>
        <begin position="547"/>
        <end position="913"/>
    </location>
</feature>
<dbReference type="InterPro" id="IPR056624">
    <property type="entry name" value="WH_CYT4"/>
</dbReference>
<dbReference type="SUPFAM" id="SSF50249">
    <property type="entry name" value="Nucleic acid-binding proteins"/>
    <property type="match status" value="1"/>
</dbReference>
<feature type="region of interest" description="Disordered" evidence="1">
    <location>
        <begin position="31"/>
        <end position="75"/>
    </location>
</feature>
<dbReference type="GO" id="GO:0000932">
    <property type="term" value="C:P-body"/>
    <property type="evidence" value="ECO:0007669"/>
    <property type="project" value="TreeGrafter"/>
</dbReference>
<name>A0A9W4XVL1_9PLEO</name>
<dbReference type="Pfam" id="PF25522">
    <property type="entry name" value="OB_cyt-4"/>
    <property type="match status" value="1"/>
</dbReference>
<protein>
    <recommendedName>
        <fullName evidence="2">RNB domain-containing protein</fullName>
    </recommendedName>
</protein>
<organism evidence="3 4">
    <name type="scientific">Periconia digitata</name>
    <dbReference type="NCBI Taxonomy" id="1303443"/>
    <lineage>
        <taxon>Eukaryota</taxon>
        <taxon>Fungi</taxon>
        <taxon>Dikarya</taxon>
        <taxon>Ascomycota</taxon>
        <taxon>Pezizomycotina</taxon>
        <taxon>Dothideomycetes</taxon>
        <taxon>Pleosporomycetidae</taxon>
        <taxon>Pleosporales</taxon>
        <taxon>Massarineae</taxon>
        <taxon>Periconiaceae</taxon>
        <taxon>Periconia</taxon>
    </lineage>
</organism>
<dbReference type="InterPro" id="IPR012340">
    <property type="entry name" value="NA-bd_OB-fold"/>
</dbReference>
<dbReference type="InterPro" id="IPR050180">
    <property type="entry name" value="RNR_Ribonuclease"/>
</dbReference>